<evidence type="ECO:0000313" key="3">
    <source>
        <dbReference type="Proteomes" id="UP001149165"/>
    </source>
</evidence>
<protein>
    <submittedName>
        <fullName evidence="2">Uncharacterized protein</fullName>
    </submittedName>
</protein>
<organism evidence="2 3">
    <name type="scientific">Penicillium angulare</name>
    <dbReference type="NCBI Taxonomy" id="116970"/>
    <lineage>
        <taxon>Eukaryota</taxon>
        <taxon>Fungi</taxon>
        <taxon>Dikarya</taxon>
        <taxon>Ascomycota</taxon>
        <taxon>Pezizomycotina</taxon>
        <taxon>Eurotiomycetes</taxon>
        <taxon>Eurotiomycetidae</taxon>
        <taxon>Eurotiales</taxon>
        <taxon>Aspergillaceae</taxon>
        <taxon>Penicillium</taxon>
    </lineage>
</organism>
<feature type="compositionally biased region" description="Basic and acidic residues" evidence="1">
    <location>
        <begin position="52"/>
        <end position="66"/>
    </location>
</feature>
<comment type="caution">
    <text evidence="2">The sequence shown here is derived from an EMBL/GenBank/DDBJ whole genome shotgun (WGS) entry which is preliminary data.</text>
</comment>
<proteinExistence type="predicted"/>
<dbReference type="AlphaFoldDB" id="A0A9W9FWU4"/>
<evidence type="ECO:0000313" key="2">
    <source>
        <dbReference type="EMBL" id="KAJ5107480.1"/>
    </source>
</evidence>
<gene>
    <name evidence="2" type="ORF">N7456_004155</name>
</gene>
<feature type="region of interest" description="Disordered" evidence="1">
    <location>
        <begin position="1"/>
        <end position="88"/>
    </location>
</feature>
<name>A0A9W9FWU4_9EURO</name>
<reference evidence="2" key="2">
    <citation type="journal article" date="2023" name="IMA Fungus">
        <title>Comparative genomic study of the Penicillium genus elucidates a diverse pangenome and 15 lateral gene transfer events.</title>
        <authorList>
            <person name="Petersen C."/>
            <person name="Sorensen T."/>
            <person name="Nielsen M.R."/>
            <person name="Sondergaard T.E."/>
            <person name="Sorensen J.L."/>
            <person name="Fitzpatrick D.A."/>
            <person name="Frisvad J.C."/>
            <person name="Nielsen K.L."/>
        </authorList>
    </citation>
    <scope>NUCLEOTIDE SEQUENCE</scope>
    <source>
        <strain evidence="2">IBT 30069</strain>
    </source>
</reference>
<sequence length="476" mass="54856">MAVQRLADVEPRSPKKKSRLGRAVEIKEKVTKSKSKSKSDDKTKSKKQFKEKHKEKSKGRVWDPEKSYVGTITPPKFEPRGPRTKWQTTGEPILDVSKVPEGWNDEEPDLDPEVMMKHSPGLTYDSVRRLETLCMIHDWMTRKSESETGELLETVRCLITAYQRKDLEWTPGLVTYWSNGKQLCQPRPFDWKEFAWLNAKHEGWKGFWVEGLHGPGPGQMFYKHKVLYPAVWPNERYHVEANVKIPIAIRIPGAESAVTHAPTRVYHEVARVPDFAVASDVPLAGEERPATYLVDPEVEEGPLSSTRHDMYIPYPHYTFWMQDDTGSQIMQIYRYDLELLQRLESRTARSEIPLPPVMGVTAFYDCDERLVFRVVRALEVNMFDDEGKEMSPNWDWIECAIKDRQGDPDVTIRLAGPWLRHRFYTATSPDKSGRLYVHDKYRGFLNVNRPKDDDSGPLPGVHLTSPPESPRIAVGQ</sequence>
<keyword evidence="3" id="KW-1185">Reference proteome</keyword>
<evidence type="ECO:0000256" key="1">
    <source>
        <dbReference type="SAM" id="MobiDB-lite"/>
    </source>
</evidence>
<accession>A0A9W9FWU4</accession>
<feature type="region of interest" description="Disordered" evidence="1">
    <location>
        <begin position="448"/>
        <end position="476"/>
    </location>
</feature>
<reference evidence="2" key="1">
    <citation type="submission" date="2022-11" db="EMBL/GenBank/DDBJ databases">
        <authorList>
            <person name="Petersen C."/>
        </authorList>
    </citation>
    <scope>NUCLEOTIDE SEQUENCE</scope>
    <source>
        <strain evidence="2">IBT 30069</strain>
    </source>
</reference>
<dbReference type="OrthoDB" id="4363173at2759"/>
<dbReference type="Proteomes" id="UP001149165">
    <property type="component" value="Unassembled WGS sequence"/>
</dbReference>
<dbReference type="EMBL" id="JAPQKH010000003">
    <property type="protein sequence ID" value="KAJ5107480.1"/>
    <property type="molecule type" value="Genomic_DNA"/>
</dbReference>
<feature type="compositionally biased region" description="Basic and acidic residues" evidence="1">
    <location>
        <begin position="22"/>
        <end position="43"/>
    </location>
</feature>